<dbReference type="AlphaFoldDB" id="A0A086PHV5"/>
<name>A0A086PHV5_TOXGO</name>
<reference evidence="2 3" key="2">
    <citation type="journal article" date="2015" name="Eukaryot. Cell">
        <title>Genetic mapping reveals that sinefungin resistance in Toxoplasma gondii is controlled by a putative amino acid transporter locus that can be used as a negative selectable marker.</title>
        <authorList>
            <person name="Behnke M.S."/>
            <person name="Khan A."/>
            <person name="Sibley L.D."/>
        </authorList>
    </citation>
    <scope>NUCLEOTIDE SEQUENCE [LARGE SCALE GENOMIC DNA]</scope>
    <source>
        <strain evidence="2 3">VAND</strain>
    </source>
</reference>
<evidence type="ECO:0000256" key="1">
    <source>
        <dbReference type="SAM" id="MobiDB-lite"/>
    </source>
</evidence>
<dbReference type="GO" id="GO:0003743">
    <property type="term" value="F:translation initiation factor activity"/>
    <property type="evidence" value="ECO:0007669"/>
    <property type="project" value="UniProtKB-KW"/>
</dbReference>
<organism evidence="2 3">
    <name type="scientific">Toxoplasma gondii VAND</name>
    <dbReference type="NCBI Taxonomy" id="933077"/>
    <lineage>
        <taxon>Eukaryota</taxon>
        <taxon>Sar</taxon>
        <taxon>Alveolata</taxon>
        <taxon>Apicomplexa</taxon>
        <taxon>Conoidasida</taxon>
        <taxon>Coccidia</taxon>
        <taxon>Eucoccidiorida</taxon>
        <taxon>Eimeriorina</taxon>
        <taxon>Sarcocystidae</taxon>
        <taxon>Toxoplasma</taxon>
    </lineage>
</organism>
<dbReference type="VEuPathDB" id="ToxoDB:TGVAND_211230A"/>
<dbReference type="EMBL" id="AEYJ02001755">
    <property type="protein sequence ID" value="KFG99936.1"/>
    <property type="molecule type" value="Genomic_DNA"/>
</dbReference>
<dbReference type="GO" id="GO:0046523">
    <property type="term" value="F:S-methyl-5-thioribose-1-phosphate isomerase activity"/>
    <property type="evidence" value="ECO:0007669"/>
    <property type="project" value="UniProtKB-EC"/>
</dbReference>
<dbReference type="EC" id="5.3.1.23" evidence="2"/>
<proteinExistence type="predicted"/>
<feature type="compositionally biased region" description="Polar residues" evidence="1">
    <location>
        <begin position="1"/>
        <end position="10"/>
    </location>
</feature>
<sequence>MAAEVEQQNGAEGEMETGEREAVALEGERRETFRRLRESASSCGGEREKDVEDFQPLQMQVIDAFWRCFTSEQNDLALAAVHALGTIAR</sequence>
<comment type="caution">
    <text evidence="2">The sequence shown here is derived from an EMBL/GenBank/DDBJ whole genome shotgun (WGS) entry which is preliminary data.</text>
</comment>
<accession>A0A086PHV5</accession>
<gene>
    <name evidence="2" type="ORF">TGVAND_211230A</name>
</gene>
<keyword evidence="2" id="KW-0413">Isomerase</keyword>
<feature type="non-terminal residue" evidence="2">
    <location>
        <position position="89"/>
    </location>
</feature>
<dbReference type="Proteomes" id="UP000028840">
    <property type="component" value="Unassembled WGS sequence"/>
</dbReference>
<reference evidence="2 3" key="1">
    <citation type="submission" date="2014-08" db="EMBL/GenBank/DDBJ databases">
        <authorList>
            <person name="Sibley D."/>
            <person name="Venepally P."/>
            <person name="Karamycheva S."/>
            <person name="Hadjithomas M."/>
            <person name="Khan A."/>
            <person name="Brunk B."/>
            <person name="Roos D."/>
            <person name="Caler E."/>
            <person name="Lorenzi H."/>
        </authorList>
    </citation>
    <scope>NUCLEOTIDE SEQUENCE [LARGE SCALE GENOMIC DNA]</scope>
    <source>
        <strain evidence="2 3">VAND</strain>
    </source>
</reference>
<protein>
    <submittedName>
        <fullName evidence="2">Putative eukaryotic initiation factor-2B, alpha subunit</fullName>
        <ecNumber evidence="2">5.3.1.23</ecNumber>
    </submittedName>
</protein>
<evidence type="ECO:0000313" key="3">
    <source>
        <dbReference type="Proteomes" id="UP000028840"/>
    </source>
</evidence>
<keyword evidence="2" id="KW-0396">Initiation factor</keyword>
<keyword evidence="2" id="KW-0648">Protein biosynthesis</keyword>
<evidence type="ECO:0000313" key="2">
    <source>
        <dbReference type="EMBL" id="KFG99936.1"/>
    </source>
</evidence>
<feature type="region of interest" description="Disordered" evidence="1">
    <location>
        <begin position="1"/>
        <end position="31"/>
    </location>
</feature>
<feature type="compositionally biased region" description="Basic and acidic residues" evidence="1">
    <location>
        <begin position="17"/>
        <end position="31"/>
    </location>
</feature>